<comment type="similarity">
    <text evidence="2">Belongs to the nucleobase:cation symporter-2 (NCS2) (TC 2.A.40) family.</text>
</comment>
<keyword evidence="3" id="KW-0813">Transport</keyword>
<dbReference type="Proteomes" id="UP000766698">
    <property type="component" value="Unassembled WGS sequence"/>
</dbReference>
<dbReference type="InterPro" id="IPR006043">
    <property type="entry name" value="NCS2"/>
</dbReference>
<evidence type="ECO:0000256" key="2">
    <source>
        <dbReference type="ARBA" id="ARBA00008821"/>
    </source>
</evidence>
<dbReference type="InterPro" id="IPR006042">
    <property type="entry name" value="Xan_ur_permease"/>
</dbReference>
<feature type="transmembrane region" description="Helical" evidence="8">
    <location>
        <begin position="366"/>
        <end position="385"/>
    </location>
</feature>
<evidence type="ECO:0000313" key="10">
    <source>
        <dbReference type="Proteomes" id="UP000766698"/>
    </source>
</evidence>
<dbReference type="NCBIfam" id="TIGR03173">
    <property type="entry name" value="pbuX"/>
    <property type="match status" value="1"/>
</dbReference>
<evidence type="ECO:0000256" key="7">
    <source>
        <dbReference type="ARBA" id="ARBA00023136"/>
    </source>
</evidence>
<evidence type="ECO:0000256" key="3">
    <source>
        <dbReference type="ARBA" id="ARBA00022448"/>
    </source>
</evidence>
<comment type="subcellular location">
    <subcellularLocation>
        <location evidence="1">Cell membrane</location>
        <topology evidence="1">Multi-pass membrane protein</topology>
    </subcellularLocation>
</comment>
<feature type="transmembrane region" description="Helical" evidence="8">
    <location>
        <begin position="118"/>
        <end position="142"/>
    </location>
</feature>
<accession>A0ABR6EK69</accession>
<feature type="transmembrane region" description="Helical" evidence="8">
    <location>
        <begin position="154"/>
        <end position="171"/>
    </location>
</feature>
<feature type="transmembrane region" description="Helical" evidence="8">
    <location>
        <begin position="35"/>
        <end position="57"/>
    </location>
</feature>
<feature type="transmembrane region" description="Helical" evidence="8">
    <location>
        <begin position="334"/>
        <end position="354"/>
    </location>
</feature>
<comment type="caution">
    <text evidence="9">The sequence shown here is derived from an EMBL/GenBank/DDBJ whole genome shotgun (WGS) entry which is preliminary data.</text>
</comment>
<feature type="transmembrane region" description="Helical" evidence="8">
    <location>
        <begin position="12"/>
        <end position="29"/>
    </location>
</feature>
<proteinExistence type="inferred from homology"/>
<dbReference type="EMBL" id="WMLF01000331">
    <property type="protein sequence ID" value="MBB1245712.1"/>
    <property type="molecule type" value="Genomic_DNA"/>
</dbReference>
<feature type="transmembrane region" description="Helical" evidence="8">
    <location>
        <begin position="391"/>
        <end position="414"/>
    </location>
</feature>
<keyword evidence="4" id="KW-1003">Cell membrane</keyword>
<evidence type="ECO:0000256" key="8">
    <source>
        <dbReference type="SAM" id="Phobius"/>
    </source>
</evidence>
<keyword evidence="5 8" id="KW-0812">Transmembrane</keyword>
<dbReference type="PANTHER" id="PTHR42810:SF4">
    <property type="entry name" value="URIC ACID TRANSPORTER UACT"/>
    <property type="match status" value="1"/>
</dbReference>
<dbReference type="InterPro" id="IPR017588">
    <property type="entry name" value="UacT-like"/>
</dbReference>
<evidence type="ECO:0000256" key="1">
    <source>
        <dbReference type="ARBA" id="ARBA00004651"/>
    </source>
</evidence>
<gene>
    <name evidence="9" type="ORF">GL263_19405</name>
</gene>
<dbReference type="Pfam" id="PF00860">
    <property type="entry name" value="Xan_ur_permease"/>
    <property type="match status" value="1"/>
</dbReference>
<feature type="transmembrane region" description="Helical" evidence="8">
    <location>
        <begin position="89"/>
        <end position="111"/>
    </location>
</feature>
<evidence type="ECO:0000256" key="5">
    <source>
        <dbReference type="ARBA" id="ARBA00022692"/>
    </source>
</evidence>
<feature type="transmembrane region" description="Helical" evidence="8">
    <location>
        <begin position="220"/>
        <end position="241"/>
    </location>
</feature>
<feature type="transmembrane region" description="Helical" evidence="8">
    <location>
        <begin position="64"/>
        <end position="83"/>
    </location>
</feature>
<organism evidence="9 10">
    <name type="scientific">Streptomyces durbertensis</name>
    <dbReference type="NCBI Taxonomy" id="2448886"/>
    <lineage>
        <taxon>Bacteria</taxon>
        <taxon>Bacillati</taxon>
        <taxon>Actinomycetota</taxon>
        <taxon>Actinomycetes</taxon>
        <taxon>Kitasatosporales</taxon>
        <taxon>Streptomycetaceae</taxon>
        <taxon>Streptomyces</taxon>
    </lineage>
</organism>
<dbReference type="NCBIfam" id="TIGR00801">
    <property type="entry name" value="ncs2"/>
    <property type="match status" value="1"/>
</dbReference>
<reference evidence="10" key="1">
    <citation type="journal article" date="2020" name="Syst. Appl. Microbiol.">
        <title>Streptomyces alkaliterrae sp. nov., isolated from an alkaline soil, and emended descriptions of Streptomyces alkaliphilus, Streptomyces calidiresistens and Streptomyces durbertensis.</title>
        <authorList>
            <person name="Swiecimska M."/>
            <person name="Golinska P."/>
            <person name="Nouioui I."/>
            <person name="Wypij M."/>
            <person name="Rai M."/>
            <person name="Sangal V."/>
            <person name="Goodfellow M."/>
        </authorList>
    </citation>
    <scope>NUCLEOTIDE SEQUENCE [LARGE SCALE GENOMIC DNA]</scope>
    <source>
        <strain evidence="10">DSM 104538</strain>
    </source>
</reference>
<protein>
    <submittedName>
        <fullName evidence="9">Purine permease</fullName>
    </submittedName>
</protein>
<dbReference type="PANTHER" id="PTHR42810">
    <property type="entry name" value="PURINE PERMEASE C1399.01C-RELATED"/>
    <property type="match status" value="1"/>
</dbReference>
<keyword evidence="7 8" id="KW-0472">Membrane</keyword>
<name>A0ABR6EK69_9ACTN</name>
<dbReference type="NCBIfam" id="NF037981">
    <property type="entry name" value="NCS2_1"/>
    <property type="match status" value="1"/>
</dbReference>
<evidence type="ECO:0000313" key="9">
    <source>
        <dbReference type="EMBL" id="MBB1245712.1"/>
    </source>
</evidence>
<dbReference type="PROSITE" id="PS01116">
    <property type="entry name" value="XANTH_URACIL_PERMASE"/>
    <property type="match status" value="1"/>
</dbReference>
<keyword evidence="6 8" id="KW-1133">Transmembrane helix</keyword>
<evidence type="ECO:0000256" key="6">
    <source>
        <dbReference type="ARBA" id="ARBA00022989"/>
    </source>
</evidence>
<evidence type="ECO:0000256" key="4">
    <source>
        <dbReference type="ARBA" id="ARBA00022475"/>
    </source>
</evidence>
<feature type="transmembrane region" description="Helical" evidence="8">
    <location>
        <begin position="305"/>
        <end position="328"/>
    </location>
</feature>
<keyword evidence="10" id="KW-1185">Reference proteome</keyword>
<feature type="transmembrane region" description="Helical" evidence="8">
    <location>
        <begin position="178"/>
        <end position="200"/>
    </location>
</feature>
<sequence length="425" mass="42629">MITSGLQHVAAMYAGVVAVPLVIGAAAGLDTADTTLLMAASLFTAGIATLLQTIGVWKIGARLPFVNGVSFAGVAAMTAIIAAEGGASGLPVIFGAVIVAGLLGFLISPWFCKLVRFFPPVVTGSVITLIGLSLLPVALGWITAGTTDASGGASMRNVGLAALTLTVTVLLNRFGRGFLKSVSILLGLVVGTLVAIPLGMADFGGLREADLVGFPTPFHFGAPQFSVAAIVSMCIVMLVIMTESTADIIALGRIVGRPADERTIAAGLRADTLGSAVAPVFNGFAASAFAQNIGLVAMTKVRSRYVVAVAGGIMVLLGLCPMAAALISAVPLPVLGGVGVVLFSTIAVSGVQTLVQADLGKGANSLIVAVTLGVGLAPEMAHGFYGQFPDGLTIILDSGISTGCVLAVGLNLLFNRGERSAAATG</sequence>